<feature type="transmembrane region" description="Helical" evidence="9">
    <location>
        <begin position="807"/>
        <end position="823"/>
    </location>
</feature>
<dbReference type="Gene3D" id="1.10.4160.10">
    <property type="entry name" value="Hydantoin permease"/>
    <property type="match status" value="2"/>
</dbReference>
<dbReference type="InterPro" id="IPR001005">
    <property type="entry name" value="SANT/Myb"/>
</dbReference>
<keyword evidence="13" id="KW-1185">Reference proteome</keyword>
<feature type="region of interest" description="Disordered" evidence="8">
    <location>
        <begin position="299"/>
        <end position="321"/>
    </location>
</feature>
<dbReference type="STRING" id="1408163.A0A0F4Z4S6"/>
<feature type="transmembrane region" description="Helical" evidence="9">
    <location>
        <begin position="533"/>
        <end position="550"/>
    </location>
</feature>
<organism evidence="12 13">
    <name type="scientific">Rasamsonia emersonii (strain ATCC 16479 / CBS 393.64 / IMI 116815)</name>
    <dbReference type="NCBI Taxonomy" id="1408163"/>
    <lineage>
        <taxon>Eukaryota</taxon>
        <taxon>Fungi</taxon>
        <taxon>Dikarya</taxon>
        <taxon>Ascomycota</taxon>
        <taxon>Pezizomycotina</taxon>
        <taxon>Eurotiomycetes</taxon>
        <taxon>Eurotiomycetidae</taxon>
        <taxon>Eurotiales</taxon>
        <taxon>Trichocomaceae</taxon>
        <taxon>Rasamsonia</taxon>
    </lineage>
</organism>
<protein>
    <submittedName>
        <fullName evidence="12">Nucleoside transporter</fullName>
    </submittedName>
</protein>
<evidence type="ECO:0000256" key="4">
    <source>
        <dbReference type="ARBA" id="ARBA00022553"/>
    </source>
</evidence>
<proteinExistence type="inferred from homology"/>
<dbReference type="GeneID" id="25312924"/>
<dbReference type="GO" id="GO:0005886">
    <property type="term" value="C:plasma membrane"/>
    <property type="evidence" value="ECO:0007669"/>
    <property type="project" value="TreeGrafter"/>
</dbReference>
<evidence type="ECO:0000256" key="6">
    <source>
        <dbReference type="ARBA" id="ARBA00022989"/>
    </source>
</evidence>
<dbReference type="FunFam" id="1.10.4160.10:FF:000002">
    <property type="entry name" value="Purine-cytosine permease fcyB"/>
    <property type="match status" value="1"/>
</dbReference>
<evidence type="ECO:0000256" key="9">
    <source>
        <dbReference type="SAM" id="Phobius"/>
    </source>
</evidence>
<comment type="subcellular location">
    <subcellularLocation>
        <location evidence="1">Membrane</location>
        <topology evidence="1">Multi-pass membrane protein</topology>
    </subcellularLocation>
</comment>
<keyword evidence="3" id="KW-0813">Transport</keyword>
<gene>
    <name evidence="12" type="ORF">T310_0870</name>
</gene>
<dbReference type="SMART" id="SM00717">
    <property type="entry name" value="SANT"/>
    <property type="match status" value="1"/>
</dbReference>
<dbReference type="InterPro" id="IPR026030">
    <property type="entry name" value="Pur-cyt_permease_Fcy2/21/22"/>
</dbReference>
<accession>A0A0F4Z4S6</accession>
<dbReference type="Gene3D" id="1.10.10.60">
    <property type="entry name" value="Homeodomain-like"/>
    <property type="match status" value="1"/>
</dbReference>
<evidence type="ECO:0000256" key="8">
    <source>
        <dbReference type="SAM" id="MobiDB-lite"/>
    </source>
</evidence>
<feature type="domain" description="Myb-like" evidence="10">
    <location>
        <begin position="102"/>
        <end position="151"/>
    </location>
</feature>
<dbReference type="PROSITE" id="PS51294">
    <property type="entry name" value="HTH_MYB"/>
    <property type="match status" value="1"/>
</dbReference>
<dbReference type="PROSITE" id="PS50090">
    <property type="entry name" value="MYB_LIKE"/>
    <property type="match status" value="1"/>
</dbReference>
<feature type="transmembrane region" description="Helical" evidence="9">
    <location>
        <begin position="722"/>
        <end position="742"/>
    </location>
</feature>
<dbReference type="PANTHER" id="PTHR31806">
    <property type="entry name" value="PURINE-CYTOSINE PERMEASE FCY2-RELATED"/>
    <property type="match status" value="1"/>
</dbReference>
<feature type="transmembrane region" description="Helical" evidence="9">
    <location>
        <begin position="698"/>
        <end position="716"/>
    </location>
</feature>
<feature type="compositionally biased region" description="Low complexity" evidence="8">
    <location>
        <begin position="13"/>
        <end position="29"/>
    </location>
</feature>
<feature type="domain" description="HTH myb-type" evidence="11">
    <location>
        <begin position="102"/>
        <end position="155"/>
    </location>
</feature>
<keyword evidence="6 9" id="KW-1133">Transmembrane helix</keyword>
<dbReference type="GO" id="GO:0000329">
    <property type="term" value="C:fungal-type vacuole membrane"/>
    <property type="evidence" value="ECO:0007669"/>
    <property type="project" value="TreeGrafter"/>
</dbReference>
<dbReference type="GO" id="GO:0015851">
    <property type="term" value="P:nucleobase transport"/>
    <property type="evidence" value="ECO:0007669"/>
    <property type="project" value="UniProtKB-ARBA"/>
</dbReference>
<reference evidence="12 13" key="1">
    <citation type="submission" date="2015-04" db="EMBL/GenBank/DDBJ databases">
        <authorList>
            <person name="Heijne W.H."/>
            <person name="Fedorova N.D."/>
            <person name="Nierman W.C."/>
            <person name="Vollebregt A.W."/>
            <person name="Zhao Z."/>
            <person name="Wu L."/>
            <person name="Kumar M."/>
            <person name="Stam H."/>
            <person name="van den Berg M.A."/>
            <person name="Pel H.J."/>
        </authorList>
    </citation>
    <scope>NUCLEOTIDE SEQUENCE [LARGE SCALE GENOMIC DNA]</scope>
    <source>
        <strain evidence="12 13">CBS 393.64</strain>
    </source>
</reference>
<feature type="compositionally biased region" description="Low complexity" evidence="8">
    <location>
        <begin position="67"/>
        <end position="91"/>
    </location>
</feature>
<feature type="region of interest" description="Disordered" evidence="8">
    <location>
        <begin position="1"/>
        <end position="113"/>
    </location>
</feature>
<evidence type="ECO:0000256" key="3">
    <source>
        <dbReference type="ARBA" id="ARBA00022448"/>
    </source>
</evidence>
<dbReference type="RefSeq" id="XP_013331708.1">
    <property type="nucleotide sequence ID" value="XM_013476254.1"/>
</dbReference>
<evidence type="ECO:0000256" key="1">
    <source>
        <dbReference type="ARBA" id="ARBA00004141"/>
    </source>
</evidence>
<dbReference type="Pfam" id="PF00249">
    <property type="entry name" value="Myb_DNA-binding"/>
    <property type="match status" value="1"/>
</dbReference>
<dbReference type="PANTHER" id="PTHR31806:SF8">
    <property type="entry name" value="TRANSPORTER, PUTATIVE (AFU_ORTHOLOGUE AFUA_2G03000)-RELATED"/>
    <property type="match status" value="1"/>
</dbReference>
<name>A0A0F4Z4S6_RASE3</name>
<feature type="transmembrane region" description="Helical" evidence="9">
    <location>
        <begin position="770"/>
        <end position="792"/>
    </location>
</feature>
<evidence type="ECO:0000313" key="13">
    <source>
        <dbReference type="Proteomes" id="UP000053958"/>
    </source>
</evidence>
<dbReference type="Proteomes" id="UP000053958">
    <property type="component" value="Unassembled WGS sequence"/>
</dbReference>
<dbReference type="SUPFAM" id="SSF46689">
    <property type="entry name" value="Homeodomain-like"/>
    <property type="match status" value="1"/>
</dbReference>
<evidence type="ECO:0000259" key="11">
    <source>
        <dbReference type="PROSITE" id="PS51294"/>
    </source>
</evidence>
<feature type="transmembrane region" description="Helical" evidence="9">
    <location>
        <begin position="607"/>
        <end position="627"/>
    </location>
</feature>
<evidence type="ECO:0000313" key="12">
    <source>
        <dbReference type="EMBL" id="KKA25096.1"/>
    </source>
</evidence>
<dbReference type="OrthoDB" id="5428495at2759"/>
<dbReference type="InterPro" id="IPR017930">
    <property type="entry name" value="Myb_dom"/>
</dbReference>
<dbReference type="InterPro" id="IPR009057">
    <property type="entry name" value="Homeodomain-like_sf"/>
</dbReference>
<dbReference type="CDD" id="cd00167">
    <property type="entry name" value="SANT"/>
    <property type="match status" value="1"/>
</dbReference>
<keyword evidence="4" id="KW-0597">Phosphoprotein</keyword>
<comment type="similarity">
    <text evidence="2">Belongs to the purine-cytosine permease (2.A.39) family.</text>
</comment>
<evidence type="ECO:0000256" key="7">
    <source>
        <dbReference type="ARBA" id="ARBA00023136"/>
    </source>
</evidence>
<dbReference type="GO" id="GO:0022857">
    <property type="term" value="F:transmembrane transporter activity"/>
    <property type="evidence" value="ECO:0007669"/>
    <property type="project" value="InterPro"/>
</dbReference>
<dbReference type="EMBL" id="LASV01000037">
    <property type="protein sequence ID" value="KKA25096.1"/>
    <property type="molecule type" value="Genomic_DNA"/>
</dbReference>
<evidence type="ECO:0000256" key="5">
    <source>
        <dbReference type="ARBA" id="ARBA00022692"/>
    </source>
</evidence>
<dbReference type="AlphaFoldDB" id="A0A0F4Z4S6"/>
<evidence type="ECO:0000259" key="10">
    <source>
        <dbReference type="PROSITE" id="PS50090"/>
    </source>
</evidence>
<keyword evidence="5 9" id="KW-0812">Transmembrane</keyword>
<keyword evidence="7 9" id="KW-0472">Membrane</keyword>
<feature type="transmembrane region" description="Helical" evidence="9">
    <location>
        <begin position="571"/>
        <end position="595"/>
    </location>
</feature>
<evidence type="ECO:0000256" key="2">
    <source>
        <dbReference type="ARBA" id="ARBA00008974"/>
    </source>
</evidence>
<sequence>MSSPPTSKRIKTSVVPSSPSRSVAQQQPATLAGSTPTQGFPVPAQPPQQPIQPSNPRKRRSSPEQVPASTTTMAAPPTSTGTSSDAADPTAGATTSEPPPKKKGRTNTPWTAEEEQRLKAMRDAGKSWSEIAKTFPTRTEGSVKKHWYKDMHYAEFAEDESIALREAIKEYEANKWKVIGQKVGKPAKGKEHGLPLTVHPSQAPYHQWRKFNAAEKGSTESIATYHRSHNMRWDEIYVVILLTRGMGSQSTIERNRCLSTKTPSFDKPIDRRQSRLLRYLARPSPSSSRMEPKNEEINVAESSDKNNFTTPSLRVPNDVLPNDGAANHSRPIGARLGDYVKQFEQQLVEYNLEARGIQRVEEDERLSLTWIAYLQVFLLWVSINLAANNITLGMLGPAVYELSFLDSSLCSVLGAVLGSLAAAWSATWGPISGNRTLVGAIFSTRTARDVADFGIISGLWTLRDGMVAKQDCGSLEHHPDGWILSDRLRGGWPDSVCSVAELEHVGSRIVIVAIISWGVATFGIKFFHYYERFAFLPQLIVICILFGVSAKKYDLASPSQGDPRTVTGNRLSFFSICLSAAITYAPLAADFFVYYPPHTPKVVCFGLTFFGLALSFTMPFLVGIGLASGIATHPEYSAAWSSGAGALIVEGFGPLHGFGKFCSVVVALGLISNTIPPTYSTGIDFQILGRYAEKVPRIAWNTFGAVIYTVCALAGREHLSEIFTNFLALMGYWVAIWFAILLEERYLFRRRRRGYNWAAWDDPTKLPIGLAAFVAFLVGWAGAILCMAQIWYVGPLAKLVGEYGADMGNYVGFSWAALVYPPLRYMELRRFGR</sequence>
<comment type="caution">
    <text evidence="12">The sequence shown here is derived from an EMBL/GenBank/DDBJ whole genome shotgun (WGS) entry which is preliminary data.</text>
</comment>